<dbReference type="OrthoDB" id="47603at2"/>
<evidence type="ECO:0000313" key="1">
    <source>
        <dbReference type="EMBL" id="SET87976.1"/>
    </source>
</evidence>
<evidence type="ECO:0000313" key="2">
    <source>
        <dbReference type="Proteomes" id="UP000199820"/>
    </source>
</evidence>
<dbReference type="Proteomes" id="UP000199820">
    <property type="component" value="Unassembled WGS sequence"/>
</dbReference>
<dbReference type="Gene3D" id="2.60.320.10">
    <property type="entry name" value="N-utilization substance G protein NusG, insert domain"/>
    <property type="match status" value="1"/>
</dbReference>
<accession>A0A1I0HUP7</accession>
<protein>
    <submittedName>
        <fullName evidence="1">Uncharacterized protein</fullName>
    </submittedName>
</protein>
<dbReference type="AlphaFoldDB" id="A0A1I0HUP7"/>
<dbReference type="EMBL" id="FOIL01000059">
    <property type="protein sequence ID" value="SET87976.1"/>
    <property type="molecule type" value="Genomic_DNA"/>
</dbReference>
<dbReference type="eggNOG" id="COG5341">
    <property type="taxonomic scope" value="Bacteria"/>
</dbReference>
<dbReference type="CDD" id="cd09911">
    <property type="entry name" value="Lin0431_like"/>
    <property type="match status" value="1"/>
</dbReference>
<organism evidence="1 2">
    <name type="scientific">[Clostridium] aminophilum</name>
    <dbReference type="NCBI Taxonomy" id="1526"/>
    <lineage>
        <taxon>Bacteria</taxon>
        <taxon>Bacillati</taxon>
        <taxon>Bacillota</taxon>
        <taxon>Clostridia</taxon>
        <taxon>Lachnospirales</taxon>
        <taxon>Lachnospiraceae</taxon>
    </lineage>
</organism>
<sequence>MTMNRQKKNTLLLLAAVLLISALSWAVYGFRTGAFQKKDTKTVEIQVDGSRYGRYPLDQDTEFEIQSIAGHVHFIIKDGKAAITESTCPDKVCVHTGWISQSGELIVCLPNQVVVTVL</sequence>
<keyword evidence="2" id="KW-1185">Reference proteome</keyword>
<dbReference type="Pfam" id="PF07009">
    <property type="entry name" value="NusG_II"/>
    <property type="match status" value="1"/>
</dbReference>
<name>A0A1I0HUP7_9FIRM</name>
<reference evidence="1 2" key="1">
    <citation type="submission" date="2016-10" db="EMBL/GenBank/DDBJ databases">
        <authorList>
            <person name="de Groot N.N."/>
        </authorList>
    </citation>
    <scope>NUCLEOTIDE SEQUENCE [LARGE SCALE GENOMIC DNA]</scope>
    <source>
        <strain evidence="1 2">KH1P1</strain>
    </source>
</reference>
<dbReference type="InterPro" id="IPR038690">
    <property type="entry name" value="NusG_2_sf"/>
</dbReference>
<gene>
    <name evidence="1" type="ORF">SAMN04487771_105915</name>
</gene>
<dbReference type="STRING" id="1526.SAMN02910262_02462"/>
<proteinExistence type="predicted"/>